<name>A0A7R8D693_LEPSM</name>
<dbReference type="SUPFAM" id="SSF117281">
    <property type="entry name" value="Kelch motif"/>
    <property type="match status" value="1"/>
</dbReference>
<dbReference type="AlphaFoldDB" id="A0A7R8D693"/>
<keyword evidence="1" id="KW-0880">Kelch repeat</keyword>
<dbReference type="Gene3D" id="2.120.10.80">
    <property type="entry name" value="Kelch-type beta propeller"/>
    <property type="match status" value="1"/>
</dbReference>
<sequence length="500" mass="56191">MIWNPWTVFLLIASLPNFLEGRNILLKSAPQLCPIEDGNLIGVELFVEDEEECFKFCENSKECLFFRFFHALDQKPSQCYLFNTCGRHVESATSNCQLSRENTIDVRPFVPTESQCQIRCQQERDCGYYKYFTDESSLESLDESNDVLLTLKEDTKSEFCYLLRSCAKRMVEKTKCVLGKNNFLDVKFFKESEHPMYCYLFRQCAASDAEPEVTLILGGRHPGHHFISNKDENDVVSRNEVCTLAMSESSFAELDRAGATSEYVNGTMSEPREEASSVTIGSVTYVIGGVGSRTIEGFDANKESPSTSWLLGPDMPGERARSCAVTIDNQTLVVIGGHNNLTMIPQSSTFVLNIEDSIWRQDAIPDMIEARMDHACVYVEFEDTHGILVSGGLGPEKQVLDSVEFYDILTQKWTLTSALKVGRTEHTMSLVYGIPTVTGGLSSNEFLSSIEQFDKSSNSWNVPLKREWKVISHSLKSPRYEMTSVSIPASRLDTCDATII</sequence>
<dbReference type="PANTHER" id="PTHR46344:SF27">
    <property type="entry name" value="KELCH REPEAT SUPERFAMILY PROTEIN"/>
    <property type="match status" value="1"/>
</dbReference>
<gene>
    <name evidence="4" type="ORF">LSAA_12445</name>
</gene>
<dbReference type="SMART" id="SM00612">
    <property type="entry name" value="Kelch"/>
    <property type="match status" value="4"/>
</dbReference>
<proteinExistence type="predicted"/>
<dbReference type="Proteomes" id="UP000675881">
    <property type="component" value="Chromosome 6"/>
</dbReference>
<feature type="domain" description="Apple" evidence="3">
    <location>
        <begin position="42"/>
        <end position="81"/>
    </location>
</feature>
<evidence type="ECO:0000256" key="2">
    <source>
        <dbReference type="ARBA" id="ARBA00022737"/>
    </source>
</evidence>
<evidence type="ECO:0000313" key="5">
    <source>
        <dbReference type="Proteomes" id="UP000675881"/>
    </source>
</evidence>
<dbReference type="InterPro" id="IPR006652">
    <property type="entry name" value="Kelch_1"/>
</dbReference>
<feature type="domain" description="Apple" evidence="3">
    <location>
        <begin position="109"/>
        <end position="134"/>
    </location>
</feature>
<dbReference type="InterPro" id="IPR015915">
    <property type="entry name" value="Kelch-typ_b-propeller"/>
</dbReference>
<dbReference type="EMBL" id="HG994585">
    <property type="protein sequence ID" value="CAF2987320.1"/>
    <property type="molecule type" value="Genomic_DNA"/>
</dbReference>
<organism evidence="4 5">
    <name type="scientific">Lepeophtheirus salmonis</name>
    <name type="common">Salmon louse</name>
    <name type="synonym">Caligus salmonis</name>
    <dbReference type="NCBI Taxonomy" id="72036"/>
    <lineage>
        <taxon>Eukaryota</taxon>
        <taxon>Metazoa</taxon>
        <taxon>Ecdysozoa</taxon>
        <taxon>Arthropoda</taxon>
        <taxon>Crustacea</taxon>
        <taxon>Multicrustacea</taxon>
        <taxon>Hexanauplia</taxon>
        <taxon>Copepoda</taxon>
        <taxon>Siphonostomatoida</taxon>
        <taxon>Caligidae</taxon>
        <taxon>Lepeophtheirus</taxon>
    </lineage>
</organism>
<evidence type="ECO:0000313" key="4">
    <source>
        <dbReference type="EMBL" id="CAF2987320.1"/>
    </source>
</evidence>
<dbReference type="InterPro" id="IPR003609">
    <property type="entry name" value="Pan_app"/>
</dbReference>
<dbReference type="PANTHER" id="PTHR46344">
    <property type="entry name" value="OS02G0202900 PROTEIN"/>
    <property type="match status" value="1"/>
</dbReference>
<reference evidence="4" key="1">
    <citation type="submission" date="2021-02" db="EMBL/GenBank/DDBJ databases">
        <authorList>
            <person name="Bekaert M."/>
        </authorList>
    </citation>
    <scope>NUCLEOTIDE SEQUENCE</scope>
    <source>
        <strain evidence="4">IoA-00</strain>
    </source>
</reference>
<keyword evidence="5" id="KW-1185">Reference proteome</keyword>
<evidence type="ECO:0000256" key="1">
    <source>
        <dbReference type="ARBA" id="ARBA00022441"/>
    </source>
</evidence>
<keyword evidence="2" id="KW-0677">Repeat</keyword>
<dbReference type="OrthoDB" id="6350321at2759"/>
<protein>
    <submittedName>
        <fullName evidence="4">(salmon louse) hypothetical protein</fullName>
    </submittedName>
</protein>
<accession>A0A7R8D693</accession>
<dbReference type="Pfam" id="PF14295">
    <property type="entry name" value="PAN_4"/>
    <property type="match status" value="2"/>
</dbReference>
<evidence type="ECO:0000259" key="3">
    <source>
        <dbReference type="Pfam" id="PF14295"/>
    </source>
</evidence>